<protein>
    <submittedName>
        <fullName evidence="1">Uncharacterized protein</fullName>
    </submittedName>
</protein>
<proteinExistence type="predicted"/>
<sequence>LVFTRDRYAQSQNQSNIQELKKENHFLKDYVHRLNAASSEYQTMHPPKTLRKEMNVCNHMLFNIFVRFTSHKSKKFLTQINSCRHISLILSK</sequence>
<dbReference type="Proteomes" id="UP000663874">
    <property type="component" value="Unassembled WGS sequence"/>
</dbReference>
<comment type="caution">
    <text evidence="1">The sequence shown here is derived from an EMBL/GenBank/DDBJ whole genome shotgun (WGS) entry which is preliminary data.</text>
</comment>
<dbReference type="EMBL" id="CAJOBE010055005">
    <property type="protein sequence ID" value="CAF4369251.1"/>
    <property type="molecule type" value="Genomic_DNA"/>
</dbReference>
<reference evidence="1" key="1">
    <citation type="submission" date="2021-02" db="EMBL/GenBank/DDBJ databases">
        <authorList>
            <person name="Nowell W R."/>
        </authorList>
    </citation>
    <scope>NUCLEOTIDE SEQUENCE</scope>
</reference>
<name>A0A820M6N4_9BILA</name>
<evidence type="ECO:0000313" key="1">
    <source>
        <dbReference type="EMBL" id="CAF4369251.1"/>
    </source>
</evidence>
<evidence type="ECO:0000313" key="2">
    <source>
        <dbReference type="Proteomes" id="UP000663874"/>
    </source>
</evidence>
<gene>
    <name evidence="1" type="ORF">FNK824_LOCUS42941</name>
</gene>
<accession>A0A820M6N4</accession>
<feature type="non-terminal residue" evidence="1">
    <location>
        <position position="1"/>
    </location>
</feature>
<organism evidence="1 2">
    <name type="scientific">Rotaria sordida</name>
    <dbReference type="NCBI Taxonomy" id="392033"/>
    <lineage>
        <taxon>Eukaryota</taxon>
        <taxon>Metazoa</taxon>
        <taxon>Spiralia</taxon>
        <taxon>Gnathifera</taxon>
        <taxon>Rotifera</taxon>
        <taxon>Eurotatoria</taxon>
        <taxon>Bdelloidea</taxon>
        <taxon>Philodinida</taxon>
        <taxon>Philodinidae</taxon>
        <taxon>Rotaria</taxon>
    </lineage>
</organism>
<dbReference type="AlphaFoldDB" id="A0A820M6N4"/>